<keyword evidence="5" id="KW-0902">Two-component regulatory system</keyword>
<dbReference type="Proteomes" id="UP001549106">
    <property type="component" value="Unassembled WGS sequence"/>
</dbReference>
<dbReference type="EMBL" id="JBEPMJ010000002">
    <property type="protein sequence ID" value="MET3749084.1"/>
    <property type="molecule type" value="Genomic_DNA"/>
</dbReference>
<dbReference type="InterPro" id="IPR009057">
    <property type="entry name" value="Homeodomain-like_sf"/>
</dbReference>
<dbReference type="InterPro" id="IPR018060">
    <property type="entry name" value="HTH_AraC"/>
</dbReference>
<dbReference type="InterPro" id="IPR051552">
    <property type="entry name" value="HptR"/>
</dbReference>
<keyword evidence="8" id="KW-0804">Transcription</keyword>
<evidence type="ECO:0000256" key="2">
    <source>
        <dbReference type="ARBA" id="ARBA00018672"/>
    </source>
</evidence>
<feature type="modified residue" description="4-aspartylphosphate" evidence="10">
    <location>
        <position position="54"/>
    </location>
</feature>
<comment type="caution">
    <text evidence="13">The sequence shown here is derived from an EMBL/GenBank/DDBJ whole genome shotgun (WGS) entry which is preliminary data.</text>
</comment>
<evidence type="ECO:0000256" key="3">
    <source>
        <dbReference type="ARBA" id="ARBA00022490"/>
    </source>
</evidence>
<dbReference type="Pfam" id="PF00072">
    <property type="entry name" value="Response_reg"/>
    <property type="match status" value="1"/>
</dbReference>
<protein>
    <recommendedName>
        <fullName evidence="2">Stage 0 sporulation protein A homolog</fullName>
    </recommendedName>
</protein>
<evidence type="ECO:0000259" key="12">
    <source>
        <dbReference type="PROSITE" id="PS50110"/>
    </source>
</evidence>
<sequence length="529" mass="60466">MKILLVDDEAIALQTMENIIRQSDFKSHTILTATNAADAWTIIQTKHPDILFSDIQMPCENGIHLLQKISESQLNLPVIFVSGYSEFSYAQAALRYDAFDYLLKPLNSDIFLACLKKAINAVQEQGNIEKQKEMLSRFFKENQSLLKKQFMETLLINPVTSFSPEQLRQCLSLGLNPDLFYLIGIKCNTTNSMNILQNQEYYISYSLSKKINKDYDGIASCYIGNIVYILMPVTSADPVAEVKSLAYSLICYTREKLFSSITIGISELGNSIQQFPKLNKQIQYCFSYKASNIVSPEDSILFFAEINDYNSSIIEINEIISNLINAIQTRNLNDALEIGDAFFSLIQNENLLTQQDAIKLVELNLHIQLKNFLDDSRDSSYLTAPMTRYCMEQPCSEHSRTIFSNCIKNIIQELSCVTTRNTGIIVNTVIEYINKNYEKQIGLNDAAEFINRNSSYISRLLKKELSMGFSQLLTERRMEAAKELLAHTTMKVSDISEKVGYTSTKYFNQVFYTNFQMAPTDYRFIMKQL</sequence>
<gene>
    <name evidence="13" type="ORF">ABID24_000307</name>
</gene>
<keyword evidence="6" id="KW-0805">Transcription regulation</keyword>
<dbReference type="SUPFAM" id="SSF46689">
    <property type="entry name" value="Homeodomain-like"/>
    <property type="match status" value="1"/>
</dbReference>
<evidence type="ECO:0000256" key="6">
    <source>
        <dbReference type="ARBA" id="ARBA00023015"/>
    </source>
</evidence>
<evidence type="ECO:0000256" key="10">
    <source>
        <dbReference type="PROSITE-ProRule" id="PRU00169"/>
    </source>
</evidence>
<keyword evidence="7" id="KW-0238">DNA-binding</keyword>
<dbReference type="RefSeq" id="WP_257463915.1">
    <property type="nucleotide sequence ID" value="NZ_BAABXP010000003.1"/>
</dbReference>
<dbReference type="CDD" id="cd17536">
    <property type="entry name" value="REC_YesN-like"/>
    <property type="match status" value="1"/>
</dbReference>
<dbReference type="SUPFAM" id="SSF52172">
    <property type="entry name" value="CheY-like"/>
    <property type="match status" value="1"/>
</dbReference>
<dbReference type="InterPro" id="IPR011006">
    <property type="entry name" value="CheY-like_superfamily"/>
</dbReference>
<evidence type="ECO:0000256" key="8">
    <source>
        <dbReference type="ARBA" id="ARBA00023163"/>
    </source>
</evidence>
<dbReference type="InterPro" id="IPR001789">
    <property type="entry name" value="Sig_transdc_resp-reg_receiver"/>
</dbReference>
<dbReference type="SMART" id="SM00448">
    <property type="entry name" value="REC"/>
    <property type="match status" value="1"/>
</dbReference>
<keyword evidence="3" id="KW-0963">Cytoplasm</keyword>
<dbReference type="SMART" id="SM00342">
    <property type="entry name" value="HTH_ARAC"/>
    <property type="match status" value="1"/>
</dbReference>
<evidence type="ECO:0000313" key="14">
    <source>
        <dbReference type="Proteomes" id="UP001549106"/>
    </source>
</evidence>
<feature type="domain" description="Response regulatory" evidence="12">
    <location>
        <begin position="2"/>
        <end position="119"/>
    </location>
</feature>
<evidence type="ECO:0000259" key="11">
    <source>
        <dbReference type="PROSITE" id="PS01124"/>
    </source>
</evidence>
<reference evidence="13 14" key="1">
    <citation type="submission" date="2024-06" db="EMBL/GenBank/DDBJ databases">
        <title>Genomic Encyclopedia of Type Strains, Phase IV (KMG-IV): sequencing the most valuable type-strain genomes for metagenomic binning, comparative biology and taxonomic classification.</title>
        <authorList>
            <person name="Goeker M."/>
        </authorList>
    </citation>
    <scope>NUCLEOTIDE SEQUENCE [LARGE SCALE GENOMIC DNA]</scope>
    <source>
        <strain evidence="13 14">DSM 29492</strain>
    </source>
</reference>
<name>A0ABV2LY06_9FIRM</name>
<evidence type="ECO:0000256" key="9">
    <source>
        <dbReference type="ARBA" id="ARBA00024867"/>
    </source>
</evidence>
<dbReference type="Pfam" id="PF12833">
    <property type="entry name" value="HTH_18"/>
    <property type="match status" value="1"/>
</dbReference>
<dbReference type="PROSITE" id="PS01124">
    <property type="entry name" value="HTH_ARAC_FAMILY_2"/>
    <property type="match status" value="1"/>
</dbReference>
<evidence type="ECO:0000256" key="1">
    <source>
        <dbReference type="ARBA" id="ARBA00004496"/>
    </source>
</evidence>
<feature type="domain" description="HTH araC/xylS-type" evidence="11">
    <location>
        <begin position="427"/>
        <end position="525"/>
    </location>
</feature>
<dbReference type="PANTHER" id="PTHR42713:SF3">
    <property type="entry name" value="TRANSCRIPTIONAL REGULATORY PROTEIN HPTR"/>
    <property type="match status" value="1"/>
</dbReference>
<accession>A0ABV2LY06</accession>
<evidence type="ECO:0000256" key="7">
    <source>
        <dbReference type="ARBA" id="ARBA00023125"/>
    </source>
</evidence>
<dbReference type="Gene3D" id="1.10.10.60">
    <property type="entry name" value="Homeodomain-like"/>
    <property type="match status" value="2"/>
</dbReference>
<proteinExistence type="predicted"/>
<dbReference type="PANTHER" id="PTHR42713">
    <property type="entry name" value="HISTIDINE KINASE-RELATED"/>
    <property type="match status" value="1"/>
</dbReference>
<keyword evidence="4 10" id="KW-0597">Phosphoprotein</keyword>
<dbReference type="PROSITE" id="PS50110">
    <property type="entry name" value="RESPONSE_REGULATORY"/>
    <property type="match status" value="1"/>
</dbReference>
<dbReference type="Gene3D" id="3.40.50.2300">
    <property type="match status" value="1"/>
</dbReference>
<evidence type="ECO:0000256" key="5">
    <source>
        <dbReference type="ARBA" id="ARBA00023012"/>
    </source>
</evidence>
<organism evidence="13 14">
    <name type="scientific">Blautia caecimuris</name>
    <dbReference type="NCBI Taxonomy" id="1796615"/>
    <lineage>
        <taxon>Bacteria</taxon>
        <taxon>Bacillati</taxon>
        <taxon>Bacillota</taxon>
        <taxon>Clostridia</taxon>
        <taxon>Lachnospirales</taxon>
        <taxon>Lachnospiraceae</taxon>
        <taxon>Blautia</taxon>
    </lineage>
</organism>
<comment type="subcellular location">
    <subcellularLocation>
        <location evidence="1">Cytoplasm</location>
    </subcellularLocation>
</comment>
<comment type="function">
    <text evidence="9">May play the central regulatory role in sporulation. It may be an element of the effector pathway responsible for the activation of sporulation genes in response to nutritional stress. Spo0A may act in concert with spo0H (a sigma factor) to control the expression of some genes that are critical to the sporulation process.</text>
</comment>
<evidence type="ECO:0000313" key="13">
    <source>
        <dbReference type="EMBL" id="MET3749084.1"/>
    </source>
</evidence>
<evidence type="ECO:0000256" key="4">
    <source>
        <dbReference type="ARBA" id="ARBA00022553"/>
    </source>
</evidence>
<keyword evidence="14" id="KW-1185">Reference proteome</keyword>